<dbReference type="InterPro" id="IPR011961">
    <property type="entry name" value="RimM"/>
</dbReference>
<evidence type="ECO:0000256" key="1">
    <source>
        <dbReference type="ARBA" id="ARBA00022490"/>
    </source>
</evidence>
<dbReference type="HAMAP" id="MF_00014">
    <property type="entry name" value="Ribosome_mat_RimM"/>
    <property type="match status" value="1"/>
</dbReference>
<evidence type="ECO:0000256" key="5">
    <source>
        <dbReference type="HAMAP-Rule" id="MF_00014"/>
    </source>
</evidence>
<dbReference type="Gene3D" id="2.40.30.60">
    <property type="entry name" value="RimM"/>
    <property type="match status" value="1"/>
</dbReference>
<evidence type="ECO:0000259" key="6">
    <source>
        <dbReference type="Pfam" id="PF01782"/>
    </source>
</evidence>
<comment type="subcellular location">
    <subcellularLocation>
        <location evidence="5">Cytoplasm</location>
    </subcellularLocation>
</comment>
<dbReference type="Proteomes" id="UP000032679">
    <property type="component" value="Unassembled WGS sequence"/>
</dbReference>
<dbReference type="InterPro" id="IPR056792">
    <property type="entry name" value="PRC_RimM"/>
</dbReference>
<feature type="domain" description="Ribosome maturation factor RimM PRC barrel" evidence="7">
    <location>
        <begin position="99"/>
        <end position="163"/>
    </location>
</feature>
<dbReference type="InterPro" id="IPR009000">
    <property type="entry name" value="Transl_B-barrel_sf"/>
</dbReference>
<comment type="caution">
    <text evidence="8">The sequence shown here is derived from an EMBL/GenBank/DDBJ whole genome shotgun (WGS) entry which is preliminary data.</text>
</comment>
<keyword evidence="1 5" id="KW-0963">Cytoplasm</keyword>
<comment type="similarity">
    <text evidence="5">Belongs to the RimM family.</text>
</comment>
<dbReference type="RefSeq" id="WP_048848659.1">
    <property type="nucleotide sequence ID" value="NZ_BALE01000016.1"/>
</dbReference>
<keyword evidence="3 5" id="KW-0698">rRNA processing</keyword>
<comment type="subunit">
    <text evidence="5">Binds ribosomal protein uS19.</text>
</comment>
<feature type="domain" description="RimM N-terminal" evidence="6">
    <location>
        <begin position="8"/>
        <end position="86"/>
    </location>
</feature>
<name>A0A0D6MKD8_9PROT</name>
<dbReference type="Pfam" id="PF01782">
    <property type="entry name" value="RimM"/>
    <property type="match status" value="1"/>
</dbReference>
<dbReference type="GO" id="GO:0005737">
    <property type="term" value="C:cytoplasm"/>
    <property type="evidence" value="ECO:0007669"/>
    <property type="project" value="UniProtKB-SubCell"/>
</dbReference>
<keyword evidence="9" id="KW-1185">Reference proteome</keyword>
<dbReference type="InterPro" id="IPR002676">
    <property type="entry name" value="RimM_N"/>
</dbReference>
<dbReference type="OrthoDB" id="9788191at2"/>
<gene>
    <name evidence="5" type="primary">rimM</name>
    <name evidence="8" type="ORF">Tasa_016_022</name>
</gene>
<evidence type="ECO:0000259" key="7">
    <source>
        <dbReference type="Pfam" id="PF24986"/>
    </source>
</evidence>
<evidence type="ECO:0000256" key="3">
    <source>
        <dbReference type="ARBA" id="ARBA00022552"/>
    </source>
</evidence>
<comment type="domain">
    <text evidence="5">The PRC barrel domain binds ribosomal protein uS19.</text>
</comment>
<protein>
    <recommendedName>
        <fullName evidence="5">Ribosome maturation factor RimM</fullName>
    </recommendedName>
</protein>
<dbReference type="PANTHER" id="PTHR33692:SF1">
    <property type="entry name" value="RIBOSOME MATURATION FACTOR RIMM"/>
    <property type="match status" value="1"/>
</dbReference>
<dbReference type="SUPFAM" id="SSF50346">
    <property type="entry name" value="PRC-barrel domain"/>
    <property type="match status" value="1"/>
</dbReference>
<keyword evidence="2 5" id="KW-0690">Ribosome biogenesis</keyword>
<dbReference type="GO" id="GO:0042274">
    <property type="term" value="P:ribosomal small subunit biogenesis"/>
    <property type="evidence" value="ECO:0007669"/>
    <property type="project" value="UniProtKB-UniRule"/>
</dbReference>
<reference evidence="8 9" key="1">
    <citation type="submission" date="2012-10" db="EMBL/GenBank/DDBJ databases">
        <title>Genome sequencing of Tanticharoenia sakaeratensis NBRC 103193.</title>
        <authorList>
            <person name="Azuma Y."/>
            <person name="Hadano H."/>
            <person name="Hirakawa H."/>
            <person name="Matsushita K."/>
        </authorList>
    </citation>
    <scope>NUCLEOTIDE SEQUENCE [LARGE SCALE GENOMIC DNA]</scope>
    <source>
        <strain evidence="8 9">NBRC 103193</strain>
    </source>
</reference>
<dbReference type="Gene3D" id="2.30.30.240">
    <property type="entry name" value="PRC-barrel domain"/>
    <property type="match status" value="1"/>
</dbReference>
<accession>A0A0D6MKD8</accession>
<dbReference type="NCBIfam" id="TIGR02273">
    <property type="entry name" value="16S_RimM"/>
    <property type="match status" value="1"/>
</dbReference>
<proteinExistence type="inferred from homology"/>
<dbReference type="InterPro" id="IPR036976">
    <property type="entry name" value="RimM_N_sf"/>
</dbReference>
<comment type="function">
    <text evidence="5">An accessory protein needed during the final step in the assembly of 30S ribosomal subunit, possibly for assembly of the head region. Essential for efficient processing of 16S rRNA. May be needed both before and after RbfA during the maturation of 16S rRNA. It has affinity for free ribosomal 30S subunits but not for 70S ribosomes.</text>
</comment>
<dbReference type="GO" id="GO:0043022">
    <property type="term" value="F:ribosome binding"/>
    <property type="evidence" value="ECO:0007669"/>
    <property type="project" value="InterPro"/>
</dbReference>
<dbReference type="STRING" id="1231623.Tasa_016_022"/>
<dbReference type="GO" id="GO:0006364">
    <property type="term" value="P:rRNA processing"/>
    <property type="evidence" value="ECO:0007669"/>
    <property type="project" value="UniProtKB-UniRule"/>
</dbReference>
<evidence type="ECO:0000313" key="8">
    <source>
        <dbReference type="EMBL" id="GAN54102.1"/>
    </source>
</evidence>
<sequence length="177" mass="18748">MSDPRILVATIGRPHGVRGLVRLHAATSDAASVETLGPLHDAQGHAFTIRWRGVGIAEITDGEGRIVADRDVAAKLVNVELFAARDALPEPDEDEFYHADLIGMAAVDPDGTDLGVVTVVHDYGAGVSLELRGARTIIVPFTRACVPKVDLAARRVTVVEPDEIELEGDLQLTGAAS</sequence>
<keyword evidence="4 5" id="KW-0143">Chaperone</keyword>
<dbReference type="EMBL" id="BALE01000016">
    <property type="protein sequence ID" value="GAN54102.1"/>
    <property type="molecule type" value="Genomic_DNA"/>
</dbReference>
<evidence type="ECO:0000256" key="4">
    <source>
        <dbReference type="ARBA" id="ARBA00023186"/>
    </source>
</evidence>
<organism evidence="8 9">
    <name type="scientific">Tanticharoenia sakaeratensis NBRC 103193</name>
    <dbReference type="NCBI Taxonomy" id="1231623"/>
    <lineage>
        <taxon>Bacteria</taxon>
        <taxon>Pseudomonadati</taxon>
        <taxon>Pseudomonadota</taxon>
        <taxon>Alphaproteobacteria</taxon>
        <taxon>Acetobacterales</taxon>
        <taxon>Acetobacteraceae</taxon>
        <taxon>Tanticharoenia</taxon>
    </lineage>
</organism>
<dbReference type="SUPFAM" id="SSF50447">
    <property type="entry name" value="Translation proteins"/>
    <property type="match status" value="1"/>
</dbReference>
<dbReference type="PANTHER" id="PTHR33692">
    <property type="entry name" value="RIBOSOME MATURATION FACTOR RIMM"/>
    <property type="match status" value="1"/>
</dbReference>
<dbReference type="GO" id="GO:0005840">
    <property type="term" value="C:ribosome"/>
    <property type="evidence" value="ECO:0007669"/>
    <property type="project" value="InterPro"/>
</dbReference>
<dbReference type="Pfam" id="PF24986">
    <property type="entry name" value="PRC_RimM"/>
    <property type="match status" value="1"/>
</dbReference>
<evidence type="ECO:0000313" key="9">
    <source>
        <dbReference type="Proteomes" id="UP000032679"/>
    </source>
</evidence>
<dbReference type="AlphaFoldDB" id="A0A0D6MKD8"/>
<evidence type="ECO:0000256" key="2">
    <source>
        <dbReference type="ARBA" id="ARBA00022517"/>
    </source>
</evidence>
<dbReference type="InterPro" id="IPR011033">
    <property type="entry name" value="PRC_barrel-like_sf"/>
</dbReference>